<dbReference type="NCBIfam" id="NF033573">
    <property type="entry name" value="transpos_IS200"/>
    <property type="match status" value="1"/>
</dbReference>
<dbReference type="InterPro" id="IPR002686">
    <property type="entry name" value="Transposase_17"/>
</dbReference>
<dbReference type="SUPFAM" id="SSF143422">
    <property type="entry name" value="Transposase IS200-like"/>
    <property type="match status" value="1"/>
</dbReference>
<dbReference type="GO" id="GO:0003677">
    <property type="term" value="F:DNA binding"/>
    <property type="evidence" value="ECO:0007669"/>
    <property type="project" value="InterPro"/>
</dbReference>
<dbReference type="Proteomes" id="UP000182345">
    <property type="component" value="Unassembled WGS sequence"/>
</dbReference>
<dbReference type="AlphaFoldDB" id="A0A1J4RYA9"/>
<proteinExistence type="predicted"/>
<accession>A0A1J4RYA9</accession>
<feature type="domain" description="Transposase IS200-like" evidence="1">
    <location>
        <begin position="10"/>
        <end position="129"/>
    </location>
</feature>
<dbReference type="Pfam" id="PF01797">
    <property type="entry name" value="Y1_Tnp"/>
    <property type="match status" value="1"/>
</dbReference>
<evidence type="ECO:0000313" key="2">
    <source>
        <dbReference type="EMBL" id="OIN90950.1"/>
    </source>
</evidence>
<sequence>MRRLSLNHSTYQHLFHIVWGTRYRRKYLKEYVKPEFKRLLDQVEKRYPTIHVVEMNTNDDHVHLQMEIPPNLSVAVVVKRLKWYLSKGLKRKFKFVREMYLDGSIWSVGYFSSTIGLNEKVVQEYIVMQGKKDIPKQEN</sequence>
<dbReference type="EMBL" id="MNUK01000056">
    <property type="protein sequence ID" value="OIN90950.1"/>
    <property type="molecule type" value="Genomic_DNA"/>
</dbReference>
<dbReference type="InterPro" id="IPR036515">
    <property type="entry name" value="Transposase_17_sf"/>
</dbReference>
<comment type="caution">
    <text evidence="2">The sequence shown here is derived from an EMBL/GenBank/DDBJ whole genome shotgun (WGS) entry which is preliminary data.</text>
</comment>
<dbReference type="PANTHER" id="PTHR33360:SF2">
    <property type="entry name" value="TRANSPOSASE FOR INSERTION SEQUENCE ELEMENT IS200"/>
    <property type="match status" value="1"/>
</dbReference>
<dbReference type="GO" id="GO:0006313">
    <property type="term" value="P:DNA transposition"/>
    <property type="evidence" value="ECO:0007669"/>
    <property type="project" value="InterPro"/>
</dbReference>
<gene>
    <name evidence="2" type="ORF">AUJ42_02385</name>
</gene>
<dbReference type="GO" id="GO:0004803">
    <property type="term" value="F:transposase activity"/>
    <property type="evidence" value="ECO:0007669"/>
    <property type="project" value="InterPro"/>
</dbReference>
<dbReference type="SMART" id="SM01321">
    <property type="entry name" value="Y1_Tnp"/>
    <property type="match status" value="1"/>
</dbReference>
<evidence type="ECO:0000313" key="3">
    <source>
        <dbReference type="Proteomes" id="UP000182345"/>
    </source>
</evidence>
<reference evidence="2 3" key="1">
    <citation type="journal article" date="2016" name="Environ. Microbiol.">
        <title>Genomic resolution of a cold subsurface aquifer community provides metabolic insights for novel microbes adapted to high CO concentrations.</title>
        <authorList>
            <person name="Probst A.J."/>
            <person name="Castelle C.J."/>
            <person name="Singh A."/>
            <person name="Brown C.T."/>
            <person name="Anantharaman K."/>
            <person name="Sharon I."/>
            <person name="Hug L.A."/>
            <person name="Burstein D."/>
            <person name="Emerson J.B."/>
            <person name="Thomas B.C."/>
            <person name="Banfield J.F."/>
        </authorList>
    </citation>
    <scope>NUCLEOTIDE SEQUENCE [LARGE SCALE GENOMIC DNA]</scope>
    <source>
        <strain evidence="2">CG1_02_44_10</strain>
    </source>
</reference>
<dbReference type="Gene3D" id="3.30.70.1290">
    <property type="entry name" value="Transposase IS200-like"/>
    <property type="match status" value="1"/>
</dbReference>
<dbReference type="PANTHER" id="PTHR33360">
    <property type="entry name" value="TRANSPOSASE FOR INSERTION SEQUENCE ELEMENT IS200"/>
    <property type="match status" value="1"/>
</dbReference>
<organism evidence="2 3">
    <name type="scientific">Candidatus Collierbacteria bacterium CG1_02_44_10</name>
    <dbReference type="NCBI Taxonomy" id="1805087"/>
    <lineage>
        <taxon>Bacteria</taxon>
        <taxon>Candidatus Collieribacteriota</taxon>
    </lineage>
</organism>
<protein>
    <recommendedName>
        <fullName evidence="1">Transposase IS200-like domain-containing protein</fullName>
    </recommendedName>
</protein>
<evidence type="ECO:0000259" key="1">
    <source>
        <dbReference type="SMART" id="SM01321"/>
    </source>
</evidence>
<name>A0A1J4RYA9_9BACT</name>